<feature type="region of interest" description="Disordered" evidence="1">
    <location>
        <begin position="36"/>
        <end position="59"/>
    </location>
</feature>
<dbReference type="Gene3D" id="3.90.1580.10">
    <property type="entry name" value="paralog of FGE (formylglycine-generating enzyme)"/>
    <property type="match status" value="1"/>
</dbReference>
<sequence length="432" mass="47139">MEKKDHKAKFILGLILILILGILLFLTFCSKKAEPEGPSASNNPPADTPTGSNSPGSSGFMEVNKPALLEGMTAIKWENNDWVDVQDPDKDTTWYDYSKKTGEEAAKWANARTADGSYWVWIPRFAYKISQEKVDIIFLQNKTTLDKNSEEMSNDYIVHPAFSNKVEQGGWNEEITGFWVSKFEAAKNENGLVFLPNSYSYNNITIGEAFTLSKSLPYENSFPHLIKNSEWGAVAYLAASPYGRDGVEVSANLTKATLQDGTTTSVTAGGNGTDGLASTPQDALENNKDQSTTGNVYGVYDMAGGLWERVAAYIHNGNDNLLLNGKFMVEEGDPKSSNAFKTVYAHNAAEDTNEANYNLNKSGKGDAMFETSSGVGYLSWYGDESSFMFGNAVFLHRGGTTLDNPGVGIFTFSNTPGMAGNPLGFRCTIIVK</sequence>
<gene>
    <name evidence="2" type="ORF">SAMN04488695_1168</name>
</gene>
<name>A0A1I5EG60_9CLOT</name>
<feature type="compositionally biased region" description="Low complexity" evidence="1">
    <location>
        <begin position="48"/>
        <end position="59"/>
    </location>
</feature>
<dbReference type="RefSeq" id="WP_074912899.1">
    <property type="nucleotide sequence ID" value="NZ_FOVK01000016.1"/>
</dbReference>
<dbReference type="AlphaFoldDB" id="A0A1I5EG60"/>
<keyword evidence="3" id="KW-1185">Reference proteome</keyword>
<evidence type="ECO:0000313" key="3">
    <source>
        <dbReference type="Proteomes" id="UP000181899"/>
    </source>
</evidence>
<protein>
    <submittedName>
        <fullName evidence="2">Uncharacterized protein</fullName>
    </submittedName>
</protein>
<accession>A0A1I5EG60</accession>
<dbReference type="OrthoDB" id="7820733at2"/>
<evidence type="ECO:0000313" key="2">
    <source>
        <dbReference type="EMBL" id="SFO10071.1"/>
    </source>
</evidence>
<dbReference type="Proteomes" id="UP000181899">
    <property type="component" value="Unassembled WGS sequence"/>
</dbReference>
<dbReference type="EMBL" id="FOVK01000016">
    <property type="protein sequence ID" value="SFO10071.1"/>
    <property type="molecule type" value="Genomic_DNA"/>
</dbReference>
<organism evidence="2 3">
    <name type="scientific">Proteiniclasticum ruminis</name>
    <dbReference type="NCBI Taxonomy" id="398199"/>
    <lineage>
        <taxon>Bacteria</taxon>
        <taxon>Bacillati</taxon>
        <taxon>Bacillota</taxon>
        <taxon>Clostridia</taxon>
        <taxon>Eubacteriales</taxon>
        <taxon>Clostridiaceae</taxon>
        <taxon>Proteiniclasticum</taxon>
    </lineage>
</organism>
<dbReference type="STRING" id="398199.SAMN05421804_10923"/>
<reference evidence="2 3" key="1">
    <citation type="submission" date="2016-10" db="EMBL/GenBank/DDBJ databases">
        <authorList>
            <person name="de Groot N.N."/>
        </authorList>
    </citation>
    <scope>NUCLEOTIDE SEQUENCE [LARGE SCALE GENOMIC DNA]</scope>
    <source>
        <strain evidence="2 3">ML2</strain>
    </source>
</reference>
<proteinExistence type="predicted"/>
<feature type="region of interest" description="Disordered" evidence="1">
    <location>
        <begin position="262"/>
        <end position="290"/>
    </location>
</feature>
<dbReference type="InterPro" id="IPR042095">
    <property type="entry name" value="SUMF_sf"/>
</dbReference>
<evidence type="ECO:0000256" key="1">
    <source>
        <dbReference type="SAM" id="MobiDB-lite"/>
    </source>
</evidence>